<accession>A0ABN2WIN4</accession>
<proteinExistence type="predicted"/>
<organism evidence="1 2">
    <name type="scientific">Kitasatospora saccharophila</name>
    <dbReference type="NCBI Taxonomy" id="407973"/>
    <lineage>
        <taxon>Bacteria</taxon>
        <taxon>Bacillati</taxon>
        <taxon>Actinomycetota</taxon>
        <taxon>Actinomycetes</taxon>
        <taxon>Kitasatosporales</taxon>
        <taxon>Streptomycetaceae</taxon>
        <taxon>Kitasatospora</taxon>
    </lineage>
</organism>
<dbReference type="RefSeq" id="WP_344551584.1">
    <property type="nucleotide sequence ID" value="NZ_BAAANS010000010.1"/>
</dbReference>
<gene>
    <name evidence="1" type="ORF">GCM10009759_19940</name>
</gene>
<evidence type="ECO:0000313" key="2">
    <source>
        <dbReference type="Proteomes" id="UP001500897"/>
    </source>
</evidence>
<sequence>MDPILLGSLAAMATGAGGELGKQSWNALVALVRRPFQRAGRSSGEAELAALEADPQNAELAVRLERVLDNRAAADPEFEVALEDWHGQARAAVAGTTTIINNNNTMSGGLHQGVTLQAGTVNGGNHTHYHGAQPRE</sequence>
<evidence type="ECO:0000313" key="1">
    <source>
        <dbReference type="EMBL" id="GAA2093420.1"/>
    </source>
</evidence>
<comment type="caution">
    <text evidence="1">The sequence shown here is derived from an EMBL/GenBank/DDBJ whole genome shotgun (WGS) entry which is preliminary data.</text>
</comment>
<dbReference type="Proteomes" id="UP001500897">
    <property type="component" value="Unassembled WGS sequence"/>
</dbReference>
<reference evidence="1 2" key="1">
    <citation type="journal article" date="2019" name="Int. J. Syst. Evol. Microbiol.">
        <title>The Global Catalogue of Microorganisms (GCM) 10K type strain sequencing project: providing services to taxonomists for standard genome sequencing and annotation.</title>
        <authorList>
            <consortium name="The Broad Institute Genomics Platform"/>
            <consortium name="The Broad Institute Genome Sequencing Center for Infectious Disease"/>
            <person name="Wu L."/>
            <person name="Ma J."/>
        </authorList>
    </citation>
    <scope>NUCLEOTIDE SEQUENCE [LARGE SCALE GENOMIC DNA]</scope>
    <source>
        <strain evidence="1 2">JCM 14559</strain>
    </source>
</reference>
<protein>
    <submittedName>
        <fullName evidence="1">Uncharacterized protein</fullName>
    </submittedName>
</protein>
<keyword evidence="2" id="KW-1185">Reference proteome</keyword>
<dbReference type="EMBL" id="BAAANS010000010">
    <property type="protein sequence ID" value="GAA2093420.1"/>
    <property type="molecule type" value="Genomic_DNA"/>
</dbReference>
<name>A0ABN2WIN4_9ACTN</name>